<sequence length="551" mass="59147">MASGFGSWHCLVAFLVIGLASVSCQLRNCNLYEGSWLFDDSYPIYEASNCPFIDPAFDCLKNGRTDKDYLKYRWKPSKCDLPRFDGRDFLERQRGKNILFVGDSLSKNMWQSLTCMLHSAVPGSAYNLKQEGDLSDFSFLEFGVSVKWLKNNFLVDEVQEQIGRVLKLDSITTGDQWAGNHMLIFNSYLWWLHQGQPRGWDYFQVGNTTMKDMDILEAYQIALTTWSRWIDGHIDPLSTQVFFQGISAAHFNGQDWNETSEKTCKGQTQPVLGSVYPGPSIPAEGILSNVLSMMEKPAKLLDVTLLTQLRKDGHPSIYTGQAESTDDCSHWCLAGVPDTCNELLYTTLLKINPNRTSRDAPAPSPQPAAPPAPSPPPAAPPALSPPPAAWPPSHPPPPEAPPALSPPPAAGPPSSPPAPEAPPALSPPPAAWPPSSPPPPEAPPASSPPPPGSWPPPSPPAPEAPPASSPPPPGSWPPPSPPAPEVPPASSPPPPGSWPPQPWSPVAPSPWAPASPPSSPGGNSAGHAVSPAHVGYVLVKVTAVLLVIMLL</sequence>
<feature type="chain" id="PRO_5044823487" description="Trichome birefringence-like N-terminal domain-containing protein" evidence="8">
    <location>
        <begin position="25"/>
        <end position="551"/>
    </location>
</feature>
<dbReference type="InterPro" id="IPR026057">
    <property type="entry name" value="TBL_C"/>
</dbReference>
<evidence type="ECO:0000259" key="9">
    <source>
        <dbReference type="Pfam" id="PF13839"/>
    </source>
</evidence>
<feature type="signal peptide" evidence="8">
    <location>
        <begin position="1"/>
        <end position="24"/>
    </location>
</feature>
<dbReference type="Proteomes" id="UP001634007">
    <property type="component" value="Unassembled WGS sequence"/>
</dbReference>
<keyword evidence="6" id="KW-0472">Membrane</keyword>
<evidence type="ECO:0000256" key="6">
    <source>
        <dbReference type="ARBA" id="ARBA00023136"/>
    </source>
</evidence>
<dbReference type="Pfam" id="PF13839">
    <property type="entry name" value="PC-Esterase"/>
    <property type="match status" value="1"/>
</dbReference>
<feature type="region of interest" description="Disordered" evidence="7">
    <location>
        <begin position="354"/>
        <end position="529"/>
    </location>
</feature>
<reference evidence="11 12" key="1">
    <citation type="submission" date="2024-11" db="EMBL/GenBank/DDBJ databases">
        <title>Chromosome-level genome assembly of Eucalyptus globulus Labill. provides insights into its genome evolution.</title>
        <authorList>
            <person name="Li X."/>
        </authorList>
    </citation>
    <scope>NUCLEOTIDE SEQUENCE [LARGE SCALE GENOMIC DNA]</scope>
    <source>
        <strain evidence="11">CL2024</strain>
        <tissue evidence="11">Fresh tender leaves</tissue>
    </source>
</reference>
<comment type="similarity">
    <text evidence="2">Belongs to the PC-esterase family. TBL subfamily.</text>
</comment>
<keyword evidence="3" id="KW-0812">Transmembrane</keyword>
<protein>
    <recommendedName>
        <fullName evidence="13">Trichome birefringence-like N-terminal domain-containing protein</fullName>
    </recommendedName>
</protein>
<evidence type="ECO:0000259" key="10">
    <source>
        <dbReference type="Pfam" id="PF14416"/>
    </source>
</evidence>
<comment type="subcellular location">
    <subcellularLocation>
        <location evidence="1">Membrane</location>
        <topology evidence="1">Single-pass membrane protein</topology>
    </subcellularLocation>
</comment>
<dbReference type="AlphaFoldDB" id="A0ABD3K6I7"/>
<proteinExistence type="inferred from homology"/>
<gene>
    <name evidence="11" type="ORF">ACJRO7_023319</name>
</gene>
<feature type="compositionally biased region" description="Pro residues" evidence="7">
    <location>
        <begin position="362"/>
        <end position="519"/>
    </location>
</feature>
<evidence type="ECO:0000256" key="4">
    <source>
        <dbReference type="ARBA" id="ARBA00022968"/>
    </source>
</evidence>
<dbReference type="InterPro" id="IPR025846">
    <property type="entry name" value="TBL_N"/>
</dbReference>
<evidence type="ECO:0000313" key="11">
    <source>
        <dbReference type="EMBL" id="KAL3733943.1"/>
    </source>
</evidence>
<evidence type="ECO:0000256" key="8">
    <source>
        <dbReference type="SAM" id="SignalP"/>
    </source>
</evidence>
<evidence type="ECO:0000313" key="12">
    <source>
        <dbReference type="Proteomes" id="UP001634007"/>
    </source>
</evidence>
<evidence type="ECO:0000256" key="1">
    <source>
        <dbReference type="ARBA" id="ARBA00004167"/>
    </source>
</evidence>
<evidence type="ECO:0008006" key="13">
    <source>
        <dbReference type="Google" id="ProtNLM"/>
    </source>
</evidence>
<dbReference type="Pfam" id="PF14416">
    <property type="entry name" value="PMR5N"/>
    <property type="match status" value="1"/>
</dbReference>
<dbReference type="InterPro" id="IPR029962">
    <property type="entry name" value="TBL"/>
</dbReference>
<dbReference type="GO" id="GO:0016020">
    <property type="term" value="C:membrane"/>
    <property type="evidence" value="ECO:0007669"/>
    <property type="project" value="UniProtKB-SubCell"/>
</dbReference>
<organism evidence="11 12">
    <name type="scientific">Eucalyptus globulus</name>
    <name type="common">Tasmanian blue gum</name>
    <dbReference type="NCBI Taxonomy" id="34317"/>
    <lineage>
        <taxon>Eukaryota</taxon>
        <taxon>Viridiplantae</taxon>
        <taxon>Streptophyta</taxon>
        <taxon>Embryophyta</taxon>
        <taxon>Tracheophyta</taxon>
        <taxon>Spermatophyta</taxon>
        <taxon>Magnoliopsida</taxon>
        <taxon>eudicotyledons</taxon>
        <taxon>Gunneridae</taxon>
        <taxon>Pentapetalae</taxon>
        <taxon>rosids</taxon>
        <taxon>malvids</taxon>
        <taxon>Myrtales</taxon>
        <taxon>Myrtaceae</taxon>
        <taxon>Myrtoideae</taxon>
        <taxon>Eucalypteae</taxon>
        <taxon>Eucalyptus</taxon>
    </lineage>
</organism>
<keyword evidence="8" id="KW-0732">Signal</keyword>
<accession>A0ABD3K6I7</accession>
<evidence type="ECO:0000256" key="7">
    <source>
        <dbReference type="SAM" id="MobiDB-lite"/>
    </source>
</evidence>
<dbReference type="PANTHER" id="PTHR32285">
    <property type="entry name" value="PROTEIN TRICHOME BIREFRINGENCE-LIKE 9-RELATED"/>
    <property type="match status" value="1"/>
</dbReference>
<name>A0ABD3K6I7_EUCGL</name>
<keyword evidence="4" id="KW-0735">Signal-anchor</keyword>
<keyword evidence="5" id="KW-1133">Transmembrane helix</keyword>
<evidence type="ECO:0000256" key="5">
    <source>
        <dbReference type="ARBA" id="ARBA00022989"/>
    </source>
</evidence>
<dbReference type="PANTHER" id="PTHR32285:SF30">
    <property type="entry name" value="PROTEIN TRICHOME BIREFRINGENCE-LIKE 42"/>
    <property type="match status" value="1"/>
</dbReference>
<feature type="domain" description="Trichome birefringence-like C-terminal" evidence="9">
    <location>
        <begin position="81"/>
        <end position="346"/>
    </location>
</feature>
<dbReference type="EMBL" id="JBJKBG010000006">
    <property type="protein sequence ID" value="KAL3733943.1"/>
    <property type="molecule type" value="Genomic_DNA"/>
</dbReference>
<keyword evidence="12" id="KW-1185">Reference proteome</keyword>
<feature type="domain" description="Trichome birefringence-like N-terminal" evidence="10">
    <location>
        <begin position="28"/>
        <end position="80"/>
    </location>
</feature>
<evidence type="ECO:0000256" key="3">
    <source>
        <dbReference type="ARBA" id="ARBA00022692"/>
    </source>
</evidence>
<comment type="caution">
    <text evidence="11">The sequence shown here is derived from an EMBL/GenBank/DDBJ whole genome shotgun (WGS) entry which is preliminary data.</text>
</comment>
<evidence type="ECO:0000256" key="2">
    <source>
        <dbReference type="ARBA" id="ARBA00007727"/>
    </source>
</evidence>